<evidence type="ECO:0000256" key="2">
    <source>
        <dbReference type="ARBA" id="ARBA00010876"/>
    </source>
</evidence>
<comment type="similarity">
    <text evidence="2 4">Belongs to the pseudouridine synthase RluA family.</text>
</comment>
<dbReference type="CDD" id="cd02869">
    <property type="entry name" value="PseudoU_synth_RluA_like"/>
    <property type="match status" value="1"/>
</dbReference>
<dbReference type="EMBL" id="LT907978">
    <property type="protein sequence ID" value="SOB73557.1"/>
    <property type="molecule type" value="Genomic_DNA"/>
</dbReference>
<dbReference type="SUPFAM" id="SSF55120">
    <property type="entry name" value="Pseudouridine synthase"/>
    <property type="match status" value="1"/>
</dbReference>
<evidence type="ECO:0000256" key="3">
    <source>
        <dbReference type="PIRSR" id="PIRSR606225-1"/>
    </source>
</evidence>
<dbReference type="InterPro" id="IPR050188">
    <property type="entry name" value="RluA_PseudoU_synthase"/>
</dbReference>
<feature type="domain" description="Pseudouridine synthase RsuA/RluA-like" evidence="5">
    <location>
        <begin position="91"/>
        <end position="251"/>
    </location>
</feature>
<keyword evidence="7" id="KW-1185">Reference proteome</keyword>
<dbReference type="GO" id="GO:0003723">
    <property type="term" value="F:RNA binding"/>
    <property type="evidence" value="ECO:0007669"/>
    <property type="project" value="InterPro"/>
</dbReference>
<keyword evidence="4 6" id="KW-0413">Isomerase</keyword>
<sequence>MAHFLQYRLGPADDGKEVLFLMQKVLGLTTKKVRSVKHEERGILLDEERVTVRARGKEGQLLKVMLEDSQEKQNKIAPVKMNLHILYEDEDLLFVDKPTGIVSHPSKGHTCDSLINGVQAYFEEKGSFNNKRSNIHLIGRLDKETSGILGIAKNSVTAERLIRQRKNGVLVKEYLALVKGNLPENGVLEIPMEEMRDSKDGDKLKMKAGLGENAKTAKTFFRVVKRFEKFSLVSLVIETGRTHQIRFHMSSIGCPLLGDSFYGDGPEMGISRTALHAHRLTYIHPFCQKVMRIESEMPKDLTFLLG</sequence>
<dbReference type="Gene3D" id="3.30.2350.10">
    <property type="entry name" value="Pseudouridine synthase"/>
    <property type="match status" value="1"/>
</dbReference>
<proteinExistence type="inferred from homology"/>
<name>A0A285PWE8_9FIRM</name>
<gene>
    <name evidence="6" type="ORF">EHLA_3006</name>
</gene>
<evidence type="ECO:0000313" key="6">
    <source>
        <dbReference type="EMBL" id="SOB73557.1"/>
    </source>
</evidence>
<comment type="function">
    <text evidence="4">Responsible for synthesis of pseudouridine from uracil.</text>
</comment>
<evidence type="ECO:0000256" key="1">
    <source>
        <dbReference type="ARBA" id="ARBA00000073"/>
    </source>
</evidence>
<evidence type="ECO:0000256" key="4">
    <source>
        <dbReference type="RuleBase" id="RU362028"/>
    </source>
</evidence>
<comment type="catalytic activity">
    <reaction evidence="1 4">
        <text>a uridine in RNA = a pseudouridine in RNA</text>
        <dbReference type="Rhea" id="RHEA:48348"/>
        <dbReference type="Rhea" id="RHEA-COMP:12068"/>
        <dbReference type="Rhea" id="RHEA-COMP:12069"/>
        <dbReference type="ChEBI" id="CHEBI:65314"/>
        <dbReference type="ChEBI" id="CHEBI:65315"/>
    </reaction>
</comment>
<dbReference type="NCBIfam" id="TIGR00005">
    <property type="entry name" value="rluA_subfam"/>
    <property type="match status" value="1"/>
</dbReference>
<dbReference type="RefSeq" id="WP_096241285.1">
    <property type="nucleotide sequence ID" value="NZ_LT907978.1"/>
</dbReference>
<dbReference type="EC" id="5.4.99.-" evidence="4"/>
<feature type="active site" evidence="3">
    <location>
        <position position="142"/>
    </location>
</feature>
<dbReference type="STRING" id="39488.ERS852450_01431"/>
<dbReference type="Proteomes" id="UP000217549">
    <property type="component" value="Chromosome I"/>
</dbReference>
<dbReference type="Pfam" id="PF00849">
    <property type="entry name" value="PseudoU_synth_2"/>
    <property type="match status" value="1"/>
</dbReference>
<evidence type="ECO:0000259" key="5">
    <source>
        <dbReference type="Pfam" id="PF00849"/>
    </source>
</evidence>
<dbReference type="PANTHER" id="PTHR21600">
    <property type="entry name" value="MITOCHONDRIAL RNA PSEUDOURIDINE SYNTHASE"/>
    <property type="match status" value="1"/>
</dbReference>
<accession>A0A285PWE8</accession>
<dbReference type="PANTHER" id="PTHR21600:SF44">
    <property type="entry name" value="RIBOSOMAL LARGE SUBUNIT PSEUDOURIDINE SYNTHASE D"/>
    <property type="match status" value="1"/>
</dbReference>
<protein>
    <recommendedName>
        <fullName evidence="4">Pseudouridine synthase</fullName>
        <ecNumber evidence="4">5.4.99.-</ecNumber>
    </recommendedName>
</protein>
<reference evidence="7" key="1">
    <citation type="submission" date="2017-09" db="EMBL/GenBank/DDBJ databases">
        <authorList>
            <person name="Shetty A S."/>
        </authorList>
    </citation>
    <scope>NUCLEOTIDE SEQUENCE [LARGE SCALE GENOMIC DNA]</scope>
</reference>
<dbReference type="InterPro" id="IPR006225">
    <property type="entry name" value="PsdUridine_synth_RluC/D"/>
</dbReference>
<dbReference type="GO" id="GO:0140098">
    <property type="term" value="F:catalytic activity, acting on RNA"/>
    <property type="evidence" value="ECO:0007669"/>
    <property type="project" value="UniProtKB-ARBA"/>
</dbReference>
<dbReference type="KEGG" id="ehl:EHLA_3006"/>
<organism evidence="6 7">
    <name type="scientific">Anaerobutyricum hallii</name>
    <dbReference type="NCBI Taxonomy" id="39488"/>
    <lineage>
        <taxon>Bacteria</taxon>
        <taxon>Bacillati</taxon>
        <taxon>Bacillota</taxon>
        <taxon>Clostridia</taxon>
        <taxon>Lachnospirales</taxon>
        <taxon>Lachnospiraceae</taxon>
        <taxon>Anaerobutyricum</taxon>
    </lineage>
</organism>
<dbReference type="GO" id="GO:0009982">
    <property type="term" value="F:pseudouridine synthase activity"/>
    <property type="evidence" value="ECO:0007669"/>
    <property type="project" value="InterPro"/>
</dbReference>
<dbReference type="InterPro" id="IPR006145">
    <property type="entry name" value="PsdUridine_synth_RsuA/RluA"/>
</dbReference>
<dbReference type="AlphaFoldDB" id="A0A285PWE8"/>
<dbReference type="InterPro" id="IPR020103">
    <property type="entry name" value="PsdUridine_synth_cat_dom_sf"/>
</dbReference>
<dbReference type="GO" id="GO:0000455">
    <property type="term" value="P:enzyme-directed rRNA pseudouridine synthesis"/>
    <property type="evidence" value="ECO:0007669"/>
    <property type="project" value="TreeGrafter"/>
</dbReference>
<evidence type="ECO:0000313" key="7">
    <source>
        <dbReference type="Proteomes" id="UP000217549"/>
    </source>
</evidence>